<dbReference type="Proteomes" id="UP000835052">
    <property type="component" value="Unassembled WGS sequence"/>
</dbReference>
<keyword evidence="1" id="KW-0472">Membrane</keyword>
<proteinExistence type="predicted"/>
<evidence type="ECO:0000313" key="3">
    <source>
        <dbReference type="Proteomes" id="UP000835052"/>
    </source>
</evidence>
<sequence length="95" mass="10136">MKTATPEKRPQKLKFSLCLTSLQATVIRRIAVEVTVRSRSPASQTFSAAFGALNASPKRSPGASSTRRRSQTRRAVVVVAAAATVGDVVVVAVRR</sequence>
<protein>
    <submittedName>
        <fullName evidence="2">Uncharacterized protein</fullName>
    </submittedName>
</protein>
<keyword evidence="1" id="KW-1133">Transmembrane helix</keyword>
<accession>A0A8S1GTS9</accession>
<evidence type="ECO:0000313" key="2">
    <source>
        <dbReference type="EMBL" id="CAD6186152.1"/>
    </source>
</evidence>
<keyword evidence="3" id="KW-1185">Reference proteome</keyword>
<dbReference type="AlphaFoldDB" id="A0A8S1GTS9"/>
<gene>
    <name evidence="2" type="ORF">CAUJ_LOCUS2071</name>
</gene>
<feature type="transmembrane region" description="Helical" evidence="1">
    <location>
        <begin position="75"/>
        <end position="93"/>
    </location>
</feature>
<name>A0A8S1GTS9_9PELO</name>
<evidence type="ECO:0000256" key="1">
    <source>
        <dbReference type="SAM" id="Phobius"/>
    </source>
</evidence>
<keyword evidence="1" id="KW-0812">Transmembrane</keyword>
<organism evidence="2 3">
    <name type="scientific">Caenorhabditis auriculariae</name>
    <dbReference type="NCBI Taxonomy" id="2777116"/>
    <lineage>
        <taxon>Eukaryota</taxon>
        <taxon>Metazoa</taxon>
        <taxon>Ecdysozoa</taxon>
        <taxon>Nematoda</taxon>
        <taxon>Chromadorea</taxon>
        <taxon>Rhabditida</taxon>
        <taxon>Rhabditina</taxon>
        <taxon>Rhabditomorpha</taxon>
        <taxon>Rhabditoidea</taxon>
        <taxon>Rhabditidae</taxon>
        <taxon>Peloderinae</taxon>
        <taxon>Caenorhabditis</taxon>
    </lineage>
</organism>
<comment type="caution">
    <text evidence="2">The sequence shown here is derived from an EMBL/GenBank/DDBJ whole genome shotgun (WGS) entry which is preliminary data.</text>
</comment>
<reference evidence="2" key="1">
    <citation type="submission" date="2020-10" db="EMBL/GenBank/DDBJ databases">
        <authorList>
            <person name="Kikuchi T."/>
        </authorList>
    </citation>
    <scope>NUCLEOTIDE SEQUENCE</scope>
    <source>
        <strain evidence="2">NKZ352</strain>
    </source>
</reference>
<dbReference type="EMBL" id="CAJGYM010000004">
    <property type="protein sequence ID" value="CAD6186152.1"/>
    <property type="molecule type" value="Genomic_DNA"/>
</dbReference>